<keyword evidence="1" id="KW-1185">Reference proteome</keyword>
<dbReference type="PANTHER" id="PTHR11439:SF499">
    <property type="entry name" value="PPC DOMAIN-CONTAINING PROTEIN"/>
    <property type="match status" value="1"/>
</dbReference>
<dbReference type="CDD" id="cd09272">
    <property type="entry name" value="RNase_HI_RT_Ty1"/>
    <property type="match status" value="1"/>
</dbReference>
<dbReference type="Proteomes" id="UP000694930">
    <property type="component" value="Chromosome 4"/>
</dbReference>
<accession>A0ABM1GKY5</accession>
<sequence>MVTVRSVFALAVALKWHIHHMDICDAFLQGYLKEEAYSDVDWGLCLTTRKSVSGYAMKIGDSLISWKSKKQSTISRSSAEAEYRSLASTVAEVVWLIGLFEELGLSIQLPVEISCDSKSTI</sequence>
<dbReference type="GeneID" id="107016694"/>
<gene>
    <name evidence="2" type="primary">LOC107016694</name>
</gene>
<proteinExistence type="predicted"/>
<dbReference type="RefSeq" id="XP_015072573.1">
    <property type="nucleotide sequence ID" value="XM_015217087.1"/>
</dbReference>
<name>A0ABM1GKY5_SOLPN</name>
<dbReference type="PANTHER" id="PTHR11439">
    <property type="entry name" value="GAG-POL-RELATED RETROTRANSPOSON"/>
    <property type="match status" value="1"/>
</dbReference>
<evidence type="ECO:0000313" key="1">
    <source>
        <dbReference type="Proteomes" id="UP000694930"/>
    </source>
</evidence>
<reference evidence="2" key="2">
    <citation type="submission" date="2025-08" db="UniProtKB">
        <authorList>
            <consortium name="RefSeq"/>
        </authorList>
    </citation>
    <scope>IDENTIFICATION</scope>
</reference>
<organism evidence="1 2">
    <name type="scientific">Solanum pennellii</name>
    <name type="common">Tomato</name>
    <name type="synonym">Lycopersicon pennellii</name>
    <dbReference type="NCBI Taxonomy" id="28526"/>
    <lineage>
        <taxon>Eukaryota</taxon>
        <taxon>Viridiplantae</taxon>
        <taxon>Streptophyta</taxon>
        <taxon>Embryophyta</taxon>
        <taxon>Tracheophyta</taxon>
        <taxon>Spermatophyta</taxon>
        <taxon>Magnoliopsida</taxon>
        <taxon>eudicotyledons</taxon>
        <taxon>Gunneridae</taxon>
        <taxon>Pentapetalae</taxon>
        <taxon>asterids</taxon>
        <taxon>lamiids</taxon>
        <taxon>Solanales</taxon>
        <taxon>Solanaceae</taxon>
        <taxon>Solanoideae</taxon>
        <taxon>Solaneae</taxon>
        <taxon>Solanum</taxon>
        <taxon>Solanum subgen. Lycopersicon</taxon>
    </lineage>
</organism>
<evidence type="ECO:0000313" key="2">
    <source>
        <dbReference type="RefSeq" id="XP_015072573.1"/>
    </source>
</evidence>
<reference evidence="1" key="1">
    <citation type="journal article" date="2014" name="Nat. Genet.">
        <title>The genome of the stress-tolerant wild tomato species Solanum pennellii.</title>
        <authorList>
            <person name="Bolger A."/>
            <person name="Scossa F."/>
            <person name="Bolger M.E."/>
            <person name="Lanz C."/>
            <person name="Maumus F."/>
            <person name="Tohge T."/>
            <person name="Quesneville H."/>
            <person name="Alseekh S."/>
            <person name="Sorensen I."/>
            <person name="Lichtenstein G."/>
            <person name="Fich E.A."/>
            <person name="Conte M."/>
            <person name="Keller H."/>
            <person name="Schneeberger K."/>
            <person name="Schwacke R."/>
            <person name="Ofner I."/>
            <person name="Vrebalov J."/>
            <person name="Xu Y."/>
            <person name="Osorio S."/>
            <person name="Aflitos S.A."/>
            <person name="Schijlen E."/>
            <person name="Jimenez-Gomez J.M."/>
            <person name="Ryngajllo M."/>
            <person name="Kimura S."/>
            <person name="Kumar R."/>
            <person name="Koenig D."/>
            <person name="Headland L.R."/>
            <person name="Maloof J.N."/>
            <person name="Sinha N."/>
            <person name="van Ham R.C."/>
            <person name="Lankhorst R.K."/>
            <person name="Mao L."/>
            <person name="Vogel A."/>
            <person name="Arsova B."/>
            <person name="Panstruga R."/>
            <person name="Fei Z."/>
            <person name="Rose J.K."/>
            <person name="Zamir D."/>
            <person name="Carrari F."/>
            <person name="Giovannoni J.J."/>
            <person name="Weigel D."/>
            <person name="Usadel B."/>
            <person name="Fernie A.R."/>
        </authorList>
    </citation>
    <scope>NUCLEOTIDE SEQUENCE [LARGE SCALE GENOMIC DNA]</scope>
    <source>
        <strain evidence="1">cv. LA0716</strain>
    </source>
</reference>
<protein>
    <submittedName>
        <fullName evidence="2">Uncharacterized protein LOC107016694</fullName>
    </submittedName>
</protein>